<dbReference type="STRING" id="768704.Desmer_3399"/>
<dbReference type="AlphaFoldDB" id="J7ITS1"/>
<accession>J7ITS1</accession>
<dbReference type="Proteomes" id="UP000005262">
    <property type="component" value="Chromosome"/>
</dbReference>
<protein>
    <submittedName>
        <fullName evidence="1">Uncharacterized protein</fullName>
    </submittedName>
</protein>
<organism evidence="1 2">
    <name type="scientific">Desulfosporosinus meridiei (strain ATCC BAA-275 / DSM 13257 / KCTC 12902 / NCIMB 13706 / S10)</name>
    <dbReference type="NCBI Taxonomy" id="768704"/>
    <lineage>
        <taxon>Bacteria</taxon>
        <taxon>Bacillati</taxon>
        <taxon>Bacillota</taxon>
        <taxon>Clostridia</taxon>
        <taxon>Eubacteriales</taxon>
        <taxon>Desulfitobacteriaceae</taxon>
        <taxon>Desulfosporosinus</taxon>
    </lineage>
</organism>
<evidence type="ECO:0000313" key="1">
    <source>
        <dbReference type="EMBL" id="AFQ45257.1"/>
    </source>
</evidence>
<dbReference type="KEGG" id="dmi:Desmer_3399"/>
<dbReference type="HOGENOM" id="CLU_3364611_0_0_9"/>
<name>J7ITS1_DESMD</name>
<dbReference type="EMBL" id="CP003629">
    <property type="protein sequence ID" value="AFQ45257.1"/>
    <property type="molecule type" value="Genomic_DNA"/>
</dbReference>
<evidence type="ECO:0000313" key="2">
    <source>
        <dbReference type="Proteomes" id="UP000005262"/>
    </source>
</evidence>
<reference evidence="2" key="2">
    <citation type="submission" date="2012-08" db="EMBL/GenBank/DDBJ databases">
        <title>Finished genome of Desulfosporosinus meridiei DSM 13257.</title>
        <authorList>
            <person name="Huntemann M."/>
            <person name="Wei C.-L."/>
            <person name="Han J."/>
            <person name="Detter J.C."/>
            <person name="Han C."/>
            <person name="Davenport K."/>
            <person name="Daligault H."/>
            <person name="Erkkila T."/>
            <person name="Gu W."/>
            <person name="Munk A.C.C."/>
            <person name="Teshima H."/>
            <person name="Xu Y."/>
            <person name="Chain P."/>
            <person name="Tapia R."/>
            <person name="Chen A."/>
            <person name="Krypides N."/>
            <person name="Mavromatis K."/>
            <person name="Markowitz V."/>
            <person name="Szeto E."/>
            <person name="Ivanova N."/>
            <person name="Mikhailova N."/>
            <person name="Ovchinnikova G."/>
            <person name="Pagani I."/>
            <person name="Pati A."/>
            <person name="Goodwin L."/>
            <person name="Peters L."/>
            <person name="Pitluck S."/>
            <person name="Woyke T."/>
            <person name="Pester M."/>
            <person name="Spring S."/>
            <person name="Ollivier B."/>
            <person name="Rattei T."/>
            <person name="Klenk H.-P."/>
            <person name="Wagner M."/>
            <person name="Loy A."/>
        </authorList>
    </citation>
    <scope>NUCLEOTIDE SEQUENCE [LARGE SCALE GENOMIC DNA]</scope>
    <source>
        <strain evidence="2">ATCC BAA-275 / DSM 13257 / NCIMB 13706 / S10</strain>
    </source>
</reference>
<proteinExistence type="predicted"/>
<gene>
    <name evidence="1" type="ordered locus">Desmer_3399</name>
</gene>
<sequence length="35" mass="3787">MKQFFCMILVLLMTIVSAVPVYADIGATKENPQGG</sequence>
<reference evidence="1 2" key="1">
    <citation type="journal article" date="2012" name="J. Bacteriol.">
        <title>Complete genome sequences of Desulfosporosinus orientis DSM765T, Desulfosporosinus youngiae DSM17734T, Desulfosporosinus meridiei DSM13257T, and Desulfosporosinus acidiphilus DSM22704T.</title>
        <authorList>
            <person name="Pester M."/>
            <person name="Brambilla E."/>
            <person name="Alazard D."/>
            <person name="Rattei T."/>
            <person name="Weinmaier T."/>
            <person name="Han J."/>
            <person name="Lucas S."/>
            <person name="Lapidus A."/>
            <person name="Cheng J.F."/>
            <person name="Goodwin L."/>
            <person name="Pitluck S."/>
            <person name="Peters L."/>
            <person name="Ovchinnikova G."/>
            <person name="Teshima H."/>
            <person name="Detter J.C."/>
            <person name="Han C.S."/>
            <person name="Tapia R."/>
            <person name="Land M.L."/>
            <person name="Hauser L."/>
            <person name="Kyrpides N.C."/>
            <person name="Ivanova N.N."/>
            <person name="Pagani I."/>
            <person name="Huntmann M."/>
            <person name="Wei C.L."/>
            <person name="Davenport K.W."/>
            <person name="Daligault H."/>
            <person name="Chain P.S."/>
            <person name="Chen A."/>
            <person name="Mavromatis K."/>
            <person name="Markowitz V."/>
            <person name="Szeto E."/>
            <person name="Mikhailova N."/>
            <person name="Pati A."/>
            <person name="Wagner M."/>
            <person name="Woyke T."/>
            <person name="Ollivier B."/>
            <person name="Klenk H.P."/>
            <person name="Spring S."/>
            <person name="Loy A."/>
        </authorList>
    </citation>
    <scope>NUCLEOTIDE SEQUENCE [LARGE SCALE GENOMIC DNA]</scope>
    <source>
        <strain evidence="2">ATCC BAA-275 / DSM 13257 / NCIMB 13706 / S10</strain>
    </source>
</reference>
<keyword evidence="2" id="KW-1185">Reference proteome</keyword>